<feature type="compositionally biased region" description="Basic and acidic residues" evidence="4">
    <location>
        <begin position="622"/>
        <end position="636"/>
    </location>
</feature>
<dbReference type="Pfam" id="PF02383">
    <property type="entry name" value="Syja_N"/>
    <property type="match status" value="1"/>
</dbReference>
<dbReference type="InterPro" id="IPR002013">
    <property type="entry name" value="SAC_dom"/>
</dbReference>
<dbReference type="PANTHER" id="PTHR45738">
    <property type="entry name" value="POLYPHOSPHOINOSITIDE PHOSPHATASE"/>
    <property type="match status" value="1"/>
</dbReference>
<evidence type="ECO:0000313" key="6">
    <source>
        <dbReference type="EMBL" id="ELR24036.1"/>
    </source>
</evidence>
<evidence type="ECO:0000259" key="5">
    <source>
        <dbReference type="PROSITE" id="PS50275"/>
    </source>
</evidence>
<dbReference type="VEuPathDB" id="AmoebaDB:ACA1_144270"/>
<organism evidence="6 7">
    <name type="scientific">Acanthamoeba castellanii (strain ATCC 30010 / Neff)</name>
    <dbReference type="NCBI Taxonomy" id="1257118"/>
    <lineage>
        <taxon>Eukaryota</taxon>
        <taxon>Amoebozoa</taxon>
        <taxon>Discosea</taxon>
        <taxon>Longamoebia</taxon>
        <taxon>Centramoebida</taxon>
        <taxon>Acanthamoebidae</taxon>
        <taxon>Acanthamoeba</taxon>
    </lineage>
</organism>
<evidence type="ECO:0000256" key="1">
    <source>
        <dbReference type="ARBA" id="ARBA00004308"/>
    </source>
</evidence>
<dbReference type="PANTHER" id="PTHR45738:SF5">
    <property type="entry name" value="POLYPHOSPHOINOSITIDE PHOSPHATASE"/>
    <property type="match status" value="1"/>
</dbReference>
<evidence type="ECO:0000313" key="7">
    <source>
        <dbReference type="Proteomes" id="UP000011083"/>
    </source>
</evidence>
<dbReference type="STRING" id="1257118.L8HI07"/>
<dbReference type="GeneID" id="14925036"/>
<dbReference type="Proteomes" id="UP000011083">
    <property type="component" value="Unassembled WGS sequence"/>
</dbReference>
<dbReference type="PROSITE" id="PS50275">
    <property type="entry name" value="SAC"/>
    <property type="match status" value="1"/>
</dbReference>
<dbReference type="KEGG" id="acan:ACA1_144270"/>
<dbReference type="OMA" id="YQRLMFH"/>
<dbReference type="InterPro" id="IPR043573">
    <property type="entry name" value="Fig4-like"/>
</dbReference>
<dbReference type="RefSeq" id="XP_004353564.1">
    <property type="nucleotide sequence ID" value="XM_004353512.1"/>
</dbReference>
<feature type="region of interest" description="Disordered" evidence="4">
    <location>
        <begin position="601"/>
        <end position="671"/>
    </location>
</feature>
<dbReference type="GO" id="GO:0046856">
    <property type="term" value="P:phosphatidylinositol dephosphorylation"/>
    <property type="evidence" value="ECO:0007669"/>
    <property type="project" value="InterPro"/>
</dbReference>
<sequence length="890" mass="101884">MPAESEKAPGGTNSSQFFVQARENTLVKFVLYETKPRYYLVGSNRQKTCFKVLKIDRTLPHDLAFMEDPEVYSRAEIQQLLEMIEHGNKASGGMKKTCVAFGVLGPSHGYYMLLISRKSKVGAIGSHFVYSIDDTIYVPIPHPSYKLNNNPNEEMRYKGLFFGMDVTKFYFSYTYDITHTLQHNMTCRWKSTGPSFNARFMWNNYLLKPLRKSNVSSQWILPVIHGYFNQTKYSVFGRTVSLTLLSRRSRYFAGARFLKRGVTEDGKVSAGNKSFRNFSSFVQIRGSIPLFWSQDTTGMHPKPPIIVQRVDPYYNATILHFEDLFRRYSSPVVIVNLVKAQEKKPRETILLKEFGAAIDFLNNLLPPEHRIVYYAWDFHKAAKSKQQNPNEPDAISYLNGLFSRCLSKVGFFHSGKHFKDGEETGRTQSGVVRTNCIDSLDRTNAAQFVLAKCALGYQLHAMGMRDIPEVDFDEEIVVLLMAMYQDMGNHIALQYAGSHLVNTMQTYSINNAHNIASHSRDLLVTIKRYYSNSFTDAEKQDSINLFLGNYIPWIQAPRDGLHLWELESDYYLHNRKCGENILLAATPWWRKPIEDFKRGVDKVGQQAAEADDSRTSSSSSQKKREEEEEAKKRETTETEIDDPEAGDASSSSSDGEAPNKQKKKKKKTWEGKGGSFEDFYRVHTITLFDKELSFNFNEAELSESSQLQLQQQKGASNAGELQQKVPQKQRVTLKTFMDQNNPPGAQYINGMKRWLSWWAQSRDPKNNKDSRESSAREKVMCGVTSGFNKRQESRSREVVNDYGISIRQDPREVGFYKKYVDMNQLSTATEGTEDVAKPEDPDHTMDAQIYRDYIGAKDDPGRFICCSRPNLSYEAFLAQDFSHYAPSPQF</sequence>
<evidence type="ECO:0000256" key="3">
    <source>
        <dbReference type="ARBA" id="ARBA00023136"/>
    </source>
</evidence>
<keyword evidence="7" id="KW-1185">Reference proteome</keyword>
<evidence type="ECO:0000256" key="2">
    <source>
        <dbReference type="ARBA" id="ARBA00022801"/>
    </source>
</evidence>
<feature type="domain" description="SAC" evidence="5">
    <location>
        <begin position="169"/>
        <end position="497"/>
    </location>
</feature>
<name>L8HI07_ACACF</name>
<protein>
    <submittedName>
        <fullName evidence="6">SacI domain containing protein</fullName>
    </submittedName>
</protein>
<reference evidence="6 7" key="1">
    <citation type="journal article" date="2013" name="Genome Biol.">
        <title>Genome of Acanthamoeba castellanii highlights extensive lateral gene transfer and early evolution of tyrosine kinase signaling.</title>
        <authorList>
            <person name="Clarke M."/>
            <person name="Lohan A.J."/>
            <person name="Liu B."/>
            <person name="Lagkouvardos I."/>
            <person name="Roy S."/>
            <person name="Zafar N."/>
            <person name="Bertelli C."/>
            <person name="Schilde C."/>
            <person name="Kianianmomeni A."/>
            <person name="Burglin T.R."/>
            <person name="Frech C."/>
            <person name="Turcotte B."/>
            <person name="Kopec K.O."/>
            <person name="Synnott J.M."/>
            <person name="Choo C."/>
            <person name="Paponov I."/>
            <person name="Finkler A."/>
            <person name="Soon Heng Tan C."/>
            <person name="Hutchins A.P."/>
            <person name="Weinmeier T."/>
            <person name="Rattei T."/>
            <person name="Chu J.S."/>
            <person name="Gimenez G."/>
            <person name="Irimia M."/>
            <person name="Rigden D.J."/>
            <person name="Fitzpatrick D.A."/>
            <person name="Lorenzo-Morales J."/>
            <person name="Bateman A."/>
            <person name="Chiu C.H."/>
            <person name="Tang P."/>
            <person name="Hegemann P."/>
            <person name="Fromm H."/>
            <person name="Raoult D."/>
            <person name="Greub G."/>
            <person name="Miranda-Saavedra D."/>
            <person name="Chen N."/>
            <person name="Nash P."/>
            <person name="Ginger M.L."/>
            <person name="Horn M."/>
            <person name="Schaap P."/>
            <person name="Caler L."/>
            <person name="Loftus B."/>
        </authorList>
    </citation>
    <scope>NUCLEOTIDE SEQUENCE [LARGE SCALE GENOMIC DNA]</scope>
    <source>
        <strain evidence="6 7">Neff</strain>
    </source>
</reference>
<dbReference type="AlphaFoldDB" id="L8HI07"/>
<keyword evidence="3" id="KW-0472">Membrane</keyword>
<proteinExistence type="predicted"/>
<dbReference type="OrthoDB" id="405996at2759"/>
<keyword evidence="2" id="KW-0378">Hydrolase</keyword>
<accession>L8HI07</accession>
<feature type="compositionally biased region" description="Low complexity" evidence="4">
    <location>
        <begin position="646"/>
        <end position="658"/>
    </location>
</feature>
<dbReference type="GO" id="GO:0043813">
    <property type="term" value="F:phosphatidylinositol-3,5-bisphosphate 5-phosphatase activity"/>
    <property type="evidence" value="ECO:0007669"/>
    <property type="project" value="InterPro"/>
</dbReference>
<comment type="subcellular location">
    <subcellularLocation>
        <location evidence="1">Endomembrane system</location>
    </subcellularLocation>
</comment>
<gene>
    <name evidence="6" type="ORF">ACA1_144270</name>
</gene>
<dbReference type="EMBL" id="KB007840">
    <property type="protein sequence ID" value="ELR24036.1"/>
    <property type="molecule type" value="Genomic_DNA"/>
</dbReference>
<evidence type="ECO:0000256" key="4">
    <source>
        <dbReference type="SAM" id="MobiDB-lite"/>
    </source>
</evidence>
<dbReference type="GO" id="GO:0012505">
    <property type="term" value="C:endomembrane system"/>
    <property type="evidence" value="ECO:0007669"/>
    <property type="project" value="UniProtKB-SubCell"/>
</dbReference>